<keyword evidence="4" id="KW-1185">Reference proteome</keyword>
<feature type="compositionally biased region" description="Basic and acidic residues" evidence="1">
    <location>
        <begin position="71"/>
        <end position="113"/>
    </location>
</feature>
<evidence type="ECO:0000256" key="2">
    <source>
        <dbReference type="SAM" id="SignalP"/>
    </source>
</evidence>
<gene>
    <name evidence="3" type="ORF">HUJ06_012427</name>
</gene>
<evidence type="ECO:0000313" key="4">
    <source>
        <dbReference type="Proteomes" id="UP000607653"/>
    </source>
</evidence>
<feature type="chain" id="PRO_5032539877" description="Histidine-rich glycoprotein-like" evidence="2">
    <location>
        <begin position="26"/>
        <end position="183"/>
    </location>
</feature>
<accession>A0A822YS22</accession>
<evidence type="ECO:0008006" key="5">
    <source>
        <dbReference type="Google" id="ProtNLM"/>
    </source>
</evidence>
<feature type="signal peptide" evidence="2">
    <location>
        <begin position="1"/>
        <end position="25"/>
    </location>
</feature>
<evidence type="ECO:0000256" key="1">
    <source>
        <dbReference type="SAM" id="MobiDB-lite"/>
    </source>
</evidence>
<reference evidence="3 4" key="1">
    <citation type="journal article" date="2020" name="Mol. Biol. Evol.">
        <title>Distinct Expression and Methylation Patterns for Genes with Different Fates following a Single Whole-Genome Duplication in Flowering Plants.</title>
        <authorList>
            <person name="Shi T."/>
            <person name="Rahmani R.S."/>
            <person name="Gugger P.F."/>
            <person name="Wang M."/>
            <person name="Li H."/>
            <person name="Zhang Y."/>
            <person name="Li Z."/>
            <person name="Wang Q."/>
            <person name="Van de Peer Y."/>
            <person name="Marchal K."/>
            <person name="Chen J."/>
        </authorList>
    </citation>
    <scope>NUCLEOTIDE SEQUENCE [LARGE SCALE GENOMIC DNA]</scope>
    <source>
        <tissue evidence="3">Leaf</tissue>
    </source>
</reference>
<evidence type="ECO:0000313" key="3">
    <source>
        <dbReference type="EMBL" id="DAD33576.1"/>
    </source>
</evidence>
<feature type="region of interest" description="Disordered" evidence="1">
    <location>
        <begin position="61"/>
        <end position="130"/>
    </location>
</feature>
<dbReference type="AlphaFoldDB" id="A0A822YS22"/>
<dbReference type="PANTHER" id="PTHR34377">
    <property type="entry name" value="TETRATRICOPEPTIDE REPEAT (TPR)-LIKE SUPERFAMILY PROTEIN"/>
    <property type="match status" value="1"/>
</dbReference>
<feature type="compositionally biased region" description="Basic residues" evidence="1">
    <location>
        <begin position="114"/>
        <end position="130"/>
    </location>
</feature>
<sequence length="183" mass="21700">MERATSIRTTMLILLLLVLATKTMSVPAPRPLCMSQFALANHACAFVPLEHHLAADMNGTHHQENQQQMVNEHEHEHRHGHDHDHDHDHDHEHRHDHDHDHEHRHDHDHDRDHEHHRHQAHRHRHHHHHGANAECCRWVRELDSTCVCQLMVQLPLFLRRSPHTYTVRVEDSCQVKFECPGRA</sequence>
<organism evidence="3 4">
    <name type="scientific">Nelumbo nucifera</name>
    <name type="common">Sacred lotus</name>
    <dbReference type="NCBI Taxonomy" id="4432"/>
    <lineage>
        <taxon>Eukaryota</taxon>
        <taxon>Viridiplantae</taxon>
        <taxon>Streptophyta</taxon>
        <taxon>Embryophyta</taxon>
        <taxon>Tracheophyta</taxon>
        <taxon>Spermatophyta</taxon>
        <taxon>Magnoliopsida</taxon>
        <taxon>Proteales</taxon>
        <taxon>Nelumbonaceae</taxon>
        <taxon>Nelumbo</taxon>
    </lineage>
</organism>
<name>A0A822YS22_NELNU</name>
<comment type="caution">
    <text evidence="3">The sequence shown here is derived from an EMBL/GenBank/DDBJ whole genome shotgun (WGS) entry which is preliminary data.</text>
</comment>
<protein>
    <recommendedName>
        <fullName evidence="5">Histidine-rich glycoprotein-like</fullName>
    </recommendedName>
</protein>
<dbReference type="Proteomes" id="UP000607653">
    <property type="component" value="Unassembled WGS sequence"/>
</dbReference>
<dbReference type="EMBL" id="DUZY01000003">
    <property type="protein sequence ID" value="DAD33576.1"/>
    <property type="molecule type" value="Genomic_DNA"/>
</dbReference>
<dbReference type="PANTHER" id="PTHR34377:SF3">
    <property type="entry name" value="TETRATRICOPEPTIDE REPEAT (TPR)-LIKE SUPERFAMILY PROTEIN"/>
    <property type="match status" value="1"/>
</dbReference>
<keyword evidence="2" id="KW-0732">Signal</keyword>
<proteinExistence type="predicted"/>